<feature type="compositionally biased region" description="Basic and acidic residues" evidence="6">
    <location>
        <begin position="1335"/>
        <end position="1347"/>
    </location>
</feature>
<feature type="compositionally biased region" description="Basic and acidic residues" evidence="6">
    <location>
        <begin position="1"/>
        <end position="10"/>
    </location>
</feature>
<evidence type="ECO:0000256" key="1">
    <source>
        <dbReference type="ARBA" id="ARBA00004123"/>
    </source>
</evidence>
<name>A0A6P7H9Z2_DIAVI</name>
<dbReference type="Pfam" id="PF21227">
    <property type="entry name" value="Myb_DNA-binding_7"/>
    <property type="match status" value="1"/>
</dbReference>
<dbReference type="Gene3D" id="1.10.10.60">
    <property type="entry name" value="Homeodomain-like"/>
    <property type="match status" value="1"/>
</dbReference>
<dbReference type="EnsemblMetazoa" id="XM_028299671.2">
    <property type="protein sequence ID" value="XP_028155472.1"/>
    <property type="gene ID" value="LOC114349332"/>
</dbReference>
<feature type="compositionally biased region" description="Low complexity" evidence="6">
    <location>
        <begin position="928"/>
        <end position="937"/>
    </location>
</feature>
<dbReference type="EnsemblMetazoa" id="XM_050648088.1">
    <property type="protein sequence ID" value="XP_050504045.1"/>
    <property type="gene ID" value="LOC114349332"/>
</dbReference>
<protein>
    <submittedName>
        <fullName evidence="9">Uncharacterized protein LOC114349332 isoform X1</fullName>
    </submittedName>
</protein>
<dbReference type="OrthoDB" id="6257037at2759"/>
<dbReference type="GO" id="GO:0003712">
    <property type="term" value="F:transcription coregulator activity"/>
    <property type="evidence" value="ECO:0007669"/>
    <property type="project" value="TreeGrafter"/>
</dbReference>
<dbReference type="InterPro" id="IPR003822">
    <property type="entry name" value="PAH"/>
</dbReference>
<dbReference type="PANTHER" id="PTHR16088">
    <property type="entry name" value="YY1 ASSOCIATED PROTEIN-RELATED"/>
    <property type="match status" value="1"/>
</dbReference>
<organism evidence="9">
    <name type="scientific">Diabrotica virgifera virgifera</name>
    <name type="common">western corn rootworm</name>
    <dbReference type="NCBI Taxonomy" id="50390"/>
    <lineage>
        <taxon>Eukaryota</taxon>
        <taxon>Metazoa</taxon>
        <taxon>Ecdysozoa</taxon>
        <taxon>Arthropoda</taxon>
        <taxon>Hexapoda</taxon>
        <taxon>Insecta</taxon>
        <taxon>Pterygota</taxon>
        <taxon>Neoptera</taxon>
        <taxon>Endopterygota</taxon>
        <taxon>Coleoptera</taxon>
        <taxon>Polyphaga</taxon>
        <taxon>Cucujiformia</taxon>
        <taxon>Chrysomeloidea</taxon>
        <taxon>Chrysomelidae</taxon>
        <taxon>Galerucinae</taxon>
        <taxon>Diabroticina</taxon>
        <taxon>Diabroticites</taxon>
        <taxon>Diabrotica</taxon>
    </lineage>
</organism>
<feature type="compositionally biased region" description="Low complexity" evidence="6">
    <location>
        <begin position="1242"/>
        <end position="1254"/>
    </location>
</feature>
<accession>A0A6P7H9Z2</accession>
<evidence type="ECO:0000313" key="9">
    <source>
        <dbReference type="RefSeq" id="XP_028155472.1"/>
    </source>
</evidence>
<feature type="compositionally biased region" description="Basic residues" evidence="6">
    <location>
        <begin position="1268"/>
        <end position="1280"/>
    </location>
</feature>
<feature type="compositionally biased region" description="Basic and acidic residues" evidence="6">
    <location>
        <begin position="1221"/>
        <end position="1230"/>
    </location>
</feature>
<evidence type="ECO:0000313" key="8">
    <source>
        <dbReference type="Proteomes" id="UP001652700"/>
    </source>
</evidence>
<keyword evidence="2" id="KW-0805">Transcription regulation</keyword>
<keyword evidence="3" id="KW-0804">Transcription</keyword>
<feature type="region of interest" description="Disordered" evidence="6">
    <location>
        <begin position="1"/>
        <end position="42"/>
    </location>
</feature>
<feature type="compositionally biased region" description="Basic and acidic residues" evidence="6">
    <location>
        <begin position="207"/>
        <end position="216"/>
    </location>
</feature>
<feature type="compositionally biased region" description="Polar residues" evidence="6">
    <location>
        <begin position="838"/>
        <end position="847"/>
    </location>
</feature>
<dbReference type="InterPro" id="IPR009057">
    <property type="entry name" value="Homeodomain-like_sf"/>
</dbReference>
<feature type="region of interest" description="Disordered" evidence="6">
    <location>
        <begin position="1335"/>
        <end position="1444"/>
    </location>
</feature>
<comment type="subcellular location">
    <subcellularLocation>
        <location evidence="1 5">Nucleus</location>
    </subcellularLocation>
</comment>
<evidence type="ECO:0000256" key="2">
    <source>
        <dbReference type="ARBA" id="ARBA00023015"/>
    </source>
</evidence>
<feature type="region of interest" description="Disordered" evidence="6">
    <location>
        <begin position="810"/>
        <end position="847"/>
    </location>
</feature>
<feature type="compositionally biased region" description="Acidic residues" evidence="6">
    <location>
        <begin position="159"/>
        <end position="174"/>
    </location>
</feature>
<keyword evidence="4 5" id="KW-0539">Nucleus</keyword>
<dbReference type="InParanoid" id="A0A6P7H9Z2"/>
<dbReference type="GeneID" id="114349332"/>
<reference evidence="9" key="1">
    <citation type="submission" date="2025-04" db="UniProtKB">
        <authorList>
            <consortium name="RefSeq"/>
        </authorList>
    </citation>
    <scope>IDENTIFICATION</scope>
    <source>
        <tissue evidence="9">Whole insect</tissue>
    </source>
</reference>
<dbReference type="InterPro" id="IPR052435">
    <property type="entry name" value="YY1-Transcr_Regul"/>
</dbReference>
<dbReference type="GO" id="GO:0005634">
    <property type="term" value="C:nucleus"/>
    <property type="evidence" value="ECO:0007669"/>
    <property type="project" value="UniProtKB-SubCell"/>
</dbReference>
<dbReference type="KEGG" id="dvv:114349332"/>
<feature type="compositionally biased region" description="Low complexity" evidence="6">
    <location>
        <begin position="1432"/>
        <end position="1442"/>
    </location>
</feature>
<dbReference type="Proteomes" id="UP001652700">
    <property type="component" value="Unplaced"/>
</dbReference>
<dbReference type="GO" id="GO:0006355">
    <property type="term" value="P:regulation of DNA-templated transcription"/>
    <property type="evidence" value="ECO:0007669"/>
    <property type="project" value="InterPro"/>
</dbReference>
<feature type="region of interest" description="Disordered" evidence="6">
    <location>
        <begin position="899"/>
        <end position="937"/>
    </location>
</feature>
<dbReference type="RefSeq" id="XP_028155472.1">
    <property type="nucleotide sequence ID" value="XM_028299671.1"/>
</dbReference>
<feature type="compositionally biased region" description="Acidic residues" evidence="6">
    <location>
        <begin position="1415"/>
        <end position="1424"/>
    </location>
</feature>
<dbReference type="SUPFAM" id="SSF46689">
    <property type="entry name" value="Homeodomain-like"/>
    <property type="match status" value="1"/>
</dbReference>
<sequence length="1513" mass="172231">MSDNESCNKDESEENSDDNLHIAIESPSRKRKPSPVPTESERKIIEYIEDELEHKLEEKAAKSNLNVINVKNIIKHVLTSEDVLNLIKDAEGSKSGENISPLFELKWTRSKVKELSSASGLPLPPVNLTAPKPASEVQVLFTEELQEDSSGDEYIPGMGDEDKDDMEESEDDPDNSLFSDPPSIEPETPPEQHVASPPPPPQPNTDADTHWTEDGVFKIPSAPKDKEEPTDETTIAKRTRSKLSLSSTPLEVIEEAFIPPDIPPDLYEMHCDNEDWRDFLKTFTRPLEEVEKVPEEEELDPEYNVLSDEEIDKPDKEELREELRVDRAVKVSKKELNALIAELYEFCSNEQAHLDGIEEDDFDPTSFLETQLVEDNSKKTDTLVSNADESAFQTKTDDARLYTDMQINLLEQQMRQHVQLLTQNFILTYEHPEIHQHAKQMKEYLLNLKYLAGDNEESKFCAVNLEEALDLVSSWEELVASNTDDVKRMKSHVESTMNKSLACTQKGIEYIVTFPSLILETISSSCVFLYPSLLPKIPFKSPRCFHSKVFTNPELQLVSIGLEQFLPFATQELGSGKVAKKKLHEYLSYFIHEYVLPIKSPRQIERLISRCEYTRCGANPIKYFFTFKKAPSYVQFYIPLEALKILPPCQRKPEELPYQWKKFCFPSHDKDNRTPNPLPTQINSIGLQNITKNPLSTQINSFWLQPVSQPISNTQQLILPKGAISLGNSNSQLILSNNTQQQLILPKGVTTSTPLSVVQRKKPLRKRSRRQSLFQSRLDKVKQDPISKFVRILCEPSPINKILRLFSSVSRSHTSEDTTTDEEISPPPKKSNLLSPGVSPNTSFKENISLPVTDTHNMLPNMPSLSSVIKINSLNEDTGNEGKNTNSSKHNISLEISEEGVSDFQSISEHSEENKMDKDNSDGSNILTATPSTTKTSITKKELSGAEKKRAKMKREFLANLAISTPEDYEVEQEKHKMFALAYYDKLRETLDLQTYHKMTQILCDYEKDDALELYYKVEAVLSVKYKELADEFLLFLQEKEAAAAGRLIPWIQMNNRSKFLRKVETFFKDQPAQLRKIYQSLTELSHTVGVTKEKMKSSLVPMFKGNTFLTDLFLQNFMDEPPPPSLMEGPYEVIDVNKELATNDDEEPFETITVPDVEDKYGGITCICSCHEIEDVEFKSRIRHCSRCGTKFLNGRVYIQTGRGLRPAAVSFLNSSNTDHSSRLSEKSSHSFIRRKKRSDTSPSKQVSQSSVKDNPDEETDEDGEKKKKPKRKPRSKKPKLSDDNKDVTKKATPSKVRNLSKEFKSTPRKRTYLKKMNTTLKVEPMKIGIEEQEHIETELDEHVETEQEEQVETELEEQVDTYTDDKTYIKPGTSNGQQKRLHDESCEEGDQSAAGESSGEVKLGSPEQQTADSESEFCEESSQDNCESDSNSSTSSIINTPQSYADVLSHNSSWKREEDKIILEGFQTENDKDRAFKAIANQLRNRTVDEIKARFDTLMDLLMKTVEDHRD</sequence>
<feature type="region of interest" description="Disordered" evidence="6">
    <location>
        <begin position="144"/>
        <end position="244"/>
    </location>
</feature>
<reference evidence="7" key="2">
    <citation type="submission" date="2025-05" db="UniProtKB">
        <authorList>
            <consortium name="EnsemblMetazoa"/>
        </authorList>
    </citation>
    <scope>IDENTIFICATION</scope>
</reference>
<feature type="compositionally biased region" description="Basic and acidic residues" evidence="6">
    <location>
        <begin position="909"/>
        <end position="921"/>
    </location>
</feature>
<evidence type="ECO:0000313" key="7">
    <source>
        <dbReference type="EnsemblMetazoa" id="XP_028155472.1"/>
    </source>
</evidence>
<keyword evidence="8" id="KW-1185">Reference proteome</keyword>
<evidence type="ECO:0000256" key="6">
    <source>
        <dbReference type="SAM" id="MobiDB-lite"/>
    </source>
</evidence>
<dbReference type="PROSITE" id="PS51477">
    <property type="entry name" value="PAH"/>
    <property type="match status" value="1"/>
</dbReference>
<dbReference type="RefSeq" id="XP_050504045.1">
    <property type="nucleotide sequence ID" value="XM_050648088.1"/>
</dbReference>
<evidence type="ECO:0000256" key="3">
    <source>
        <dbReference type="ARBA" id="ARBA00023163"/>
    </source>
</evidence>
<evidence type="ECO:0000256" key="5">
    <source>
        <dbReference type="PROSITE-ProRule" id="PRU00810"/>
    </source>
</evidence>
<feature type="compositionally biased region" description="Basic and acidic residues" evidence="6">
    <location>
        <begin position="1281"/>
        <end position="1291"/>
    </location>
</feature>
<feature type="region of interest" description="Disordered" evidence="6">
    <location>
        <begin position="1215"/>
        <end position="1319"/>
    </location>
</feature>
<proteinExistence type="predicted"/>
<gene>
    <name evidence="9" type="primary">LOC114349332</name>
</gene>
<dbReference type="PANTHER" id="PTHR16088:SF3">
    <property type="entry name" value="GON-4-LIKE PROTEIN"/>
    <property type="match status" value="1"/>
</dbReference>
<evidence type="ECO:0000256" key="4">
    <source>
        <dbReference type="ARBA" id="ARBA00023242"/>
    </source>
</evidence>
<feature type="compositionally biased region" description="Acidic residues" evidence="6">
    <location>
        <begin position="1348"/>
        <end position="1361"/>
    </location>
</feature>
<dbReference type="FunCoup" id="A0A6P7H9Z2">
    <property type="interactions" value="463"/>
</dbReference>